<dbReference type="InterPro" id="IPR038765">
    <property type="entry name" value="Papain-like_cys_pep_sf"/>
</dbReference>
<keyword evidence="3" id="KW-1185">Reference proteome</keyword>
<evidence type="ECO:0000313" key="3">
    <source>
        <dbReference type="Proteomes" id="UP001056500"/>
    </source>
</evidence>
<dbReference type="InterPro" id="IPR001447">
    <property type="entry name" value="Arylamine_N-AcTrfase"/>
</dbReference>
<evidence type="ECO:0000313" key="2">
    <source>
        <dbReference type="EMBL" id="USG64575.1"/>
    </source>
</evidence>
<dbReference type="SUPFAM" id="SSF54001">
    <property type="entry name" value="Cysteine proteinases"/>
    <property type="match status" value="1"/>
</dbReference>
<protein>
    <submittedName>
        <fullName evidence="2">Arylamine N-acetyltransferase</fullName>
    </submittedName>
</protein>
<dbReference type="Gene3D" id="3.30.2140.20">
    <property type="match status" value="1"/>
</dbReference>
<dbReference type="Pfam" id="PF00797">
    <property type="entry name" value="Acetyltransf_2"/>
    <property type="match status" value="1"/>
</dbReference>
<dbReference type="EMBL" id="CP098755">
    <property type="protein sequence ID" value="USG64575.1"/>
    <property type="molecule type" value="Genomic_DNA"/>
</dbReference>
<gene>
    <name evidence="2" type="ORF">NDK47_20875</name>
</gene>
<sequence>MSESKEPAMSNWTQTYLRHLGLDVQPASFAYLGHLCRAHLQAFPFENVSKLIQAEKSDVPSIPAPDLFLQAAQEFHFGGTCYTLHTHFLQLLQNLGFVAHLVLVGTAHAGIIVRLPELNHEPLYVDVGSAAPLFRPVRFFTEPDNSSPFGSEAIRIAPDRQQPGRYRYQRYRGGELVSDSWHFHPDERREPADFSPEIVRSFHPDSTFLTCLRIHRYQLDRARCVSLKNNSLLIMHVDGREEKRILESVKEIEDAVANDLGLPRMPVGHAVEALTRRGIDIFSENA</sequence>
<dbReference type="RefSeq" id="WP_251871687.1">
    <property type="nucleotide sequence ID" value="NZ_CP098755.1"/>
</dbReference>
<dbReference type="PANTHER" id="PTHR11786">
    <property type="entry name" value="N-HYDROXYARYLAMINE O-ACETYLTRANSFERASE"/>
    <property type="match status" value="1"/>
</dbReference>
<dbReference type="Proteomes" id="UP001056500">
    <property type="component" value="Chromosome"/>
</dbReference>
<accession>A0ABY4WBM5</accession>
<evidence type="ECO:0000256" key="1">
    <source>
        <dbReference type="ARBA" id="ARBA00006547"/>
    </source>
</evidence>
<comment type="similarity">
    <text evidence="1">Belongs to the arylamine N-acetyltransferase family.</text>
</comment>
<reference evidence="2" key="1">
    <citation type="submission" date="2022-06" db="EMBL/GenBank/DDBJ databases">
        <title>Genome sequencing of Brevibacillus sp. BB3-R1.</title>
        <authorList>
            <person name="Heo J."/>
            <person name="Lee D."/>
            <person name="Won M."/>
            <person name="Han B.-H."/>
            <person name="Hong S.-B."/>
            <person name="Kwon S.-W."/>
        </authorList>
    </citation>
    <scope>NUCLEOTIDE SEQUENCE</scope>
    <source>
        <strain evidence="2">BB3-R1</strain>
    </source>
</reference>
<organism evidence="2 3">
    <name type="scientific">Brevibacillus ruminantium</name>
    <dbReference type="NCBI Taxonomy" id="2950604"/>
    <lineage>
        <taxon>Bacteria</taxon>
        <taxon>Bacillati</taxon>
        <taxon>Bacillota</taxon>
        <taxon>Bacilli</taxon>
        <taxon>Bacillales</taxon>
        <taxon>Paenibacillaceae</taxon>
        <taxon>Brevibacillus</taxon>
    </lineage>
</organism>
<dbReference type="InterPro" id="IPR053710">
    <property type="entry name" value="Arylamine_NAT_domain_sf"/>
</dbReference>
<proteinExistence type="inferred from homology"/>
<dbReference type="PANTHER" id="PTHR11786:SF0">
    <property type="entry name" value="ARYLAMINE N-ACETYLTRANSFERASE 4-RELATED"/>
    <property type="match status" value="1"/>
</dbReference>
<name>A0ABY4WBM5_9BACL</name>